<organism evidence="2 3">
    <name type="scientific">Phialemonium thermophilum</name>
    <dbReference type="NCBI Taxonomy" id="223376"/>
    <lineage>
        <taxon>Eukaryota</taxon>
        <taxon>Fungi</taxon>
        <taxon>Dikarya</taxon>
        <taxon>Ascomycota</taxon>
        <taxon>Pezizomycotina</taxon>
        <taxon>Sordariomycetes</taxon>
        <taxon>Sordariomycetidae</taxon>
        <taxon>Cephalothecales</taxon>
        <taxon>Cephalothecaceae</taxon>
        <taxon>Phialemonium</taxon>
    </lineage>
</organism>
<proteinExistence type="predicted"/>
<sequence length="106" mass="11689">MAGTELLLPLTESHFKSLEYTGYLNIDTSKGRGAVCFFHTKTCRTSPPAMCLLPKQLYTVCSHLQRVRKEECSAIQLAREARGFGLADDAPRRPRPEGILPAGPAQ</sequence>
<reference evidence="2 3" key="1">
    <citation type="journal article" date="2024" name="Commun. Biol.">
        <title>Comparative genomic analysis of thermophilic fungi reveals convergent evolutionary adaptations and gene losses.</title>
        <authorList>
            <person name="Steindorff A.S."/>
            <person name="Aguilar-Pontes M.V."/>
            <person name="Robinson A.J."/>
            <person name="Andreopoulos B."/>
            <person name="LaButti K."/>
            <person name="Kuo A."/>
            <person name="Mondo S."/>
            <person name="Riley R."/>
            <person name="Otillar R."/>
            <person name="Haridas S."/>
            <person name="Lipzen A."/>
            <person name="Grimwood J."/>
            <person name="Schmutz J."/>
            <person name="Clum A."/>
            <person name="Reid I.D."/>
            <person name="Moisan M.C."/>
            <person name="Butler G."/>
            <person name="Nguyen T.T.M."/>
            <person name="Dewar K."/>
            <person name="Conant G."/>
            <person name="Drula E."/>
            <person name="Henrissat B."/>
            <person name="Hansel C."/>
            <person name="Singer S."/>
            <person name="Hutchinson M.I."/>
            <person name="de Vries R.P."/>
            <person name="Natvig D.O."/>
            <person name="Powell A.J."/>
            <person name="Tsang A."/>
            <person name="Grigoriev I.V."/>
        </authorList>
    </citation>
    <scope>NUCLEOTIDE SEQUENCE [LARGE SCALE GENOMIC DNA]</scope>
    <source>
        <strain evidence="2 3">ATCC 24622</strain>
    </source>
</reference>
<protein>
    <submittedName>
        <fullName evidence="2">Uncharacterized protein</fullName>
    </submittedName>
</protein>
<dbReference type="EMBL" id="JAZHXJ010001256">
    <property type="protein sequence ID" value="KAL1845111.1"/>
    <property type="molecule type" value="Genomic_DNA"/>
</dbReference>
<feature type="region of interest" description="Disordered" evidence="1">
    <location>
        <begin position="85"/>
        <end position="106"/>
    </location>
</feature>
<evidence type="ECO:0000313" key="3">
    <source>
        <dbReference type="Proteomes" id="UP001586593"/>
    </source>
</evidence>
<evidence type="ECO:0000313" key="2">
    <source>
        <dbReference type="EMBL" id="KAL1845111.1"/>
    </source>
</evidence>
<keyword evidence="3" id="KW-1185">Reference proteome</keyword>
<comment type="caution">
    <text evidence="2">The sequence shown here is derived from an EMBL/GenBank/DDBJ whole genome shotgun (WGS) entry which is preliminary data.</text>
</comment>
<dbReference type="Proteomes" id="UP001586593">
    <property type="component" value="Unassembled WGS sequence"/>
</dbReference>
<gene>
    <name evidence="2" type="ORF">VTK73DRAFT_1098</name>
</gene>
<evidence type="ECO:0000256" key="1">
    <source>
        <dbReference type="SAM" id="MobiDB-lite"/>
    </source>
</evidence>
<accession>A0ABR3VU11</accession>
<name>A0ABR3VU11_9PEZI</name>